<dbReference type="PANTHER" id="PTHR47129">
    <property type="entry name" value="QUINONE OXIDOREDUCTASE 2"/>
    <property type="match status" value="1"/>
</dbReference>
<name>A0ABW3K1C2_9BACT</name>
<keyword evidence="3" id="KW-1185">Reference proteome</keyword>
<dbReference type="Gene3D" id="3.40.50.720">
    <property type="entry name" value="NAD(P)-binding Rossmann-like Domain"/>
    <property type="match status" value="1"/>
</dbReference>
<feature type="domain" description="NmrA-like" evidence="1">
    <location>
        <begin position="2"/>
        <end position="283"/>
    </location>
</feature>
<comment type="caution">
    <text evidence="2">The sequence shown here is derived from an EMBL/GenBank/DDBJ whole genome shotgun (WGS) entry which is preliminary data.</text>
</comment>
<dbReference type="EMBL" id="JBHTKA010000003">
    <property type="protein sequence ID" value="MFD0999994.1"/>
    <property type="molecule type" value="Genomic_DNA"/>
</dbReference>
<evidence type="ECO:0000313" key="3">
    <source>
        <dbReference type="Proteomes" id="UP001597112"/>
    </source>
</evidence>
<sequence length="290" mass="31417">MILITGSTGHFGKATIDHLLEKGVNANSIAALVRDDAKAIELKAKGIQIRKGDYNDYASLKSAFTGIDKLLLVSSNDLQDRLKQQQHAVKAAREAGVKHIIYTSFARKNETDTSPIASVGKSHIETENLIKESGIPYTLLLNGLYSDVLPMFFGEQVLQTGIFLPAGNGKVTFATRNDMAEAAANILMGYGHENKIYTIGNTESYTLQDAATILQEVTGKPIAYTSPTIAEYTSALTQAGVPAAYIDIFAGFSEAIKQGEFETAGTDLEKLLSRKPATLRDYLTSVYGRK</sequence>
<dbReference type="PANTHER" id="PTHR47129:SF1">
    <property type="entry name" value="NMRA-LIKE DOMAIN-CONTAINING PROTEIN"/>
    <property type="match status" value="1"/>
</dbReference>
<reference evidence="3" key="1">
    <citation type="journal article" date="2019" name="Int. J. Syst. Evol. Microbiol.">
        <title>The Global Catalogue of Microorganisms (GCM) 10K type strain sequencing project: providing services to taxonomists for standard genome sequencing and annotation.</title>
        <authorList>
            <consortium name="The Broad Institute Genomics Platform"/>
            <consortium name="The Broad Institute Genome Sequencing Center for Infectious Disease"/>
            <person name="Wu L."/>
            <person name="Ma J."/>
        </authorList>
    </citation>
    <scope>NUCLEOTIDE SEQUENCE [LARGE SCALE GENOMIC DNA]</scope>
    <source>
        <strain evidence="3">CCUG 58938</strain>
    </source>
</reference>
<dbReference type="SUPFAM" id="SSF51735">
    <property type="entry name" value="NAD(P)-binding Rossmann-fold domains"/>
    <property type="match status" value="1"/>
</dbReference>
<dbReference type="InterPro" id="IPR008030">
    <property type="entry name" value="NmrA-like"/>
</dbReference>
<dbReference type="InterPro" id="IPR036291">
    <property type="entry name" value="NAD(P)-bd_dom_sf"/>
</dbReference>
<protein>
    <submittedName>
        <fullName evidence="2">SDR family oxidoreductase</fullName>
        <ecNumber evidence="2">1.6.5.2</ecNumber>
    </submittedName>
</protein>
<dbReference type="EC" id="1.6.5.2" evidence="2"/>
<evidence type="ECO:0000259" key="1">
    <source>
        <dbReference type="Pfam" id="PF05368"/>
    </source>
</evidence>
<dbReference type="RefSeq" id="WP_377579207.1">
    <property type="nucleotide sequence ID" value="NZ_JBHTKA010000003.1"/>
</dbReference>
<organism evidence="2 3">
    <name type="scientific">Ohtaekwangia kribbensis</name>
    <dbReference type="NCBI Taxonomy" id="688913"/>
    <lineage>
        <taxon>Bacteria</taxon>
        <taxon>Pseudomonadati</taxon>
        <taxon>Bacteroidota</taxon>
        <taxon>Cytophagia</taxon>
        <taxon>Cytophagales</taxon>
        <taxon>Fulvivirgaceae</taxon>
        <taxon>Ohtaekwangia</taxon>
    </lineage>
</organism>
<dbReference type="CDD" id="cd05269">
    <property type="entry name" value="TMR_SDR_a"/>
    <property type="match status" value="1"/>
</dbReference>
<accession>A0ABW3K1C2</accession>
<gene>
    <name evidence="2" type="ORF">ACFQ21_11795</name>
</gene>
<proteinExistence type="predicted"/>
<dbReference type="Gene3D" id="3.90.25.10">
    <property type="entry name" value="UDP-galactose 4-epimerase, domain 1"/>
    <property type="match status" value="1"/>
</dbReference>
<dbReference type="Pfam" id="PF05368">
    <property type="entry name" value="NmrA"/>
    <property type="match status" value="1"/>
</dbReference>
<dbReference type="Proteomes" id="UP001597112">
    <property type="component" value="Unassembled WGS sequence"/>
</dbReference>
<evidence type="ECO:0000313" key="2">
    <source>
        <dbReference type="EMBL" id="MFD0999994.1"/>
    </source>
</evidence>
<keyword evidence="2" id="KW-0560">Oxidoreductase</keyword>
<dbReference type="GO" id="GO:0003955">
    <property type="term" value="F:NAD(P)H dehydrogenase (quinone) activity"/>
    <property type="evidence" value="ECO:0007669"/>
    <property type="project" value="UniProtKB-EC"/>
</dbReference>
<dbReference type="InterPro" id="IPR052718">
    <property type="entry name" value="NmrA-type_oxidoreductase"/>
</dbReference>